<evidence type="ECO:0000313" key="4">
    <source>
        <dbReference type="Proteomes" id="UP000217103"/>
    </source>
</evidence>
<feature type="transmembrane region" description="Helical" evidence="2">
    <location>
        <begin position="278"/>
        <end position="295"/>
    </location>
</feature>
<organism evidence="3 4">
    <name type="scientific">Thermostaphylospora chromogena</name>
    <dbReference type="NCBI Taxonomy" id="35622"/>
    <lineage>
        <taxon>Bacteria</taxon>
        <taxon>Bacillati</taxon>
        <taxon>Actinomycetota</taxon>
        <taxon>Actinomycetes</taxon>
        <taxon>Streptosporangiales</taxon>
        <taxon>Thermomonosporaceae</taxon>
        <taxon>Thermostaphylospora</taxon>
    </lineage>
</organism>
<dbReference type="RefSeq" id="WP_131815620.1">
    <property type="nucleotide sequence ID" value="NZ_FNKK01000002.1"/>
</dbReference>
<feature type="region of interest" description="Disordered" evidence="1">
    <location>
        <begin position="392"/>
        <end position="426"/>
    </location>
</feature>
<dbReference type="AlphaFoldDB" id="A0A1H1I4R5"/>
<protein>
    <recommendedName>
        <fullName evidence="5">Alpha-1,2-mannosyltransferase</fullName>
    </recommendedName>
</protein>
<keyword evidence="2" id="KW-0472">Membrane</keyword>
<keyword evidence="2" id="KW-1133">Transmembrane helix</keyword>
<evidence type="ECO:0000256" key="1">
    <source>
        <dbReference type="SAM" id="MobiDB-lite"/>
    </source>
</evidence>
<feature type="transmembrane region" description="Helical" evidence="2">
    <location>
        <begin position="302"/>
        <end position="324"/>
    </location>
</feature>
<dbReference type="EMBL" id="FNKK01000002">
    <property type="protein sequence ID" value="SDR32704.1"/>
    <property type="molecule type" value="Genomic_DNA"/>
</dbReference>
<dbReference type="STRING" id="35622.SAMN04489764_5198"/>
<feature type="transmembrane region" description="Helical" evidence="2">
    <location>
        <begin position="140"/>
        <end position="173"/>
    </location>
</feature>
<feature type="transmembrane region" description="Helical" evidence="2">
    <location>
        <begin position="368"/>
        <end position="389"/>
    </location>
</feature>
<proteinExistence type="predicted"/>
<feature type="transmembrane region" description="Helical" evidence="2">
    <location>
        <begin position="215"/>
        <end position="234"/>
    </location>
</feature>
<evidence type="ECO:0000256" key="2">
    <source>
        <dbReference type="SAM" id="Phobius"/>
    </source>
</evidence>
<feature type="transmembrane region" description="Helical" evidence="2">
    <location>
        <begin position="28"/>
        <end position="50"/>
    </location>
</feature>
<keyword evidence="2" id="KW-0812">Transmembrane</keyword>
<feature type="transmembrane region" description="Helical" evidence="2">
    <location>
        <begin position="179"/>
        <end position="203"/>
    </location>
</feature>
<dbReference type="Proteomes" id="UP000217103">
    <property type="component" value="Unassembled WGS sequence"/>
</dbReference>
<evidence type="ECO:0000313" key="3">
    <source>
        <dbReference type="EMBL" id="SDR32704.1"/>
    </source>
</evidence>
<reference evidence="3 4" key="1">
    <citation type="submission" date="2016-10" db="EMBL/GenBank/DDBJ databases">
        <authorList>
            <person name="de Groot N.N."/>
        </authorList>
    </citation>
    <scope>NUCLEOTIDE SEQUENCE [LARGE SCALE GENOMIC DNA]</scope>
    <source>
        <strain evidence="3 4">DSM 43794</strain>
    </source>
</reference>
<sequence length="426" mass="45083">MPAAIVMGPPLIVALVAALVAGRRGWAPPLWLSLSVGAALRLLIMIFAVLDSAEPYDFKHDFTGAADHVLDGRNPTLHMREGGWHFLPLLAYVLAGQRLLGDLLGLPWGVVGRLVPILADLALIPLVARLASDRGALRAFQYACVPIAVLVSGYHGQLVSITLLFAVAAMLAARSGRAHAAGALIGLSLSCTHWSVLLVPGVVLSVRGVRSRLTVLGWTAAVPAVTLLSSSVFLDTPFSRLPELARAIISTRPVVGDWGWSTLVTGGAQMVVPELGRIGLPILLVALVAAGWWWRRAEPIDLTIVVVLVFLIVTYRLGAQYLLWPMPYLIARGLPRAWPAIAAACLWAAFGYLRLYELAGVTWSAAHAPWAYSSFLAIALLAAALPWGARHGSAGPAAEPAEPADVPEPAGAGEKGKQAGSRPHSL</sequence>
<feature type="transmembrane region" description="Helical" evidence="2">
    <location>
        <begin position="106"/>
        <end position="128"/>
    </location>
</feature>
<accession>A0A1H1I4R5</accession>
<dbReference type="OrthoDB" id="3503478at2"/>
<feature type="transmembrane region" description="Helical" evidence="2">
    <location>
        <begin position="336"/>
        <end position="356"/>
    </location>
</feature>
<evidence type="ECO:0008006" key="5">
    <source>
        <dbReference type="Google" id="ProtNLM"/>
    </source>
</evidence>
<feature type="compositionally biased region" description="Low complexity" evidence="1">
    <location>
        <begin position="392"/>
        <end position="412"/>
    </location>
</feature>
<keyword evidence="4" id="KW-1185">Reference proteome</keyword>
<name>A0A1H1I4R5_9ACTN</name>
<gene>
    <name evidence="3" type="ORF">SAMN04489764_5198</name>
</gene>